<proteinExistence type="predicted"/>
<keyword evidence="3" id="KW-0496">Mitochondrion</keyword>
<evidence type="ECO:0000313" key="3">
    <source>
        <dbReference type="EMBL" id="UPL65828.1"/>
    </source>
</evidence>
<organism evidence="3">
    <name type="scientific">Alloeorhynchus sp</name>
    <dbReference type="NCBI Taxonomy" id="2931281"/>
    <lineage>
        <taxon>Eukaryota</taxon>
        <taxon>Metazoa</taxon>
        <taxon>Ecdysozoa</taxon>
        <taxon>Arthropoda</taxon>
        <taxon>Hexapoda</taxon>
        <taxon>Insecta</taxon>
        <taxon>Pterygota</taxon>
        <taxon>Neoptera</taxon>
        <taxon>Paraneoptera</taxon>
        <taxon>Hemiptera</taxon>
        <taxon>Heteroptera</taxon>
        <taxon>Panheteroptera</taxon>
        <taxon>Cimicomorpha</taxon>
        <taxon>Nabidae</taxon>
        <taxon>Prostemmatinae</taxon>
        <taxon>Alloeorhynchus</taxon>
    </lineage>
</organism>
<keyword evidence="1" id="KW-0472">Membrane</keyword>
<dbReference type="AlphaFoldDB" id="A0A8T9ZXP3"/>
<name>A0A8T9ZXP3_9HEMI</name>
<keyword evidence="1" id="KW-0812">Transmembrane</keyword>
<evidence type="ECO:0000256" key="2">
    <source>
        <dbReference type="SAM" id="SignalP"/>
    </source>
</evidence>
<accession>A0A8T9ZXP3</accession>
<feature type="signal peptide" evidence="2">
    <location>
        <begin position="1"/>
        <end position="18"/>
    </location>
</feature>
<sequence>MFLMFMLICTSIILPALQHPLSMGLILIIQTLLIAVHTGSMINMFWFSYVLVLAMLSGALVLFIYMASIASNEKFKMSNMIAFMVAISVILSALMQILMDKILSNNIMFNVNNLFINYEQMNTMVKLFNMQAMLMTLILVLYLLFSMISVSFIVNIFEGPMRSKS</sequence>
<evidence type="ECO:0000256" key="1">
    <source>
        <dbReference type="SAM" id="Phobius"/>
    </source>
</evidence>
<feature type="transmembrane region" description="Helical" evidence="1">
    <location>
        <begin position="132"/>
        <end position="157"/>
    </location>
</feature>
<protein>
    <submittedName>
        <fullName evidence="3">NADH dehydrogenase subunit 6</fullName>
    </submittedName>
</protein>
<feature type="chain" id="PRO_5035841670" evidence="2">
    <location>
        <begin position="19"/>
        <end position="165"/>
    </location>
</feature>
<feature type="transmembrane region" description="Helical" evidence="1">
    <location>
        <begin position="80"/>
        <end position="99"/>
    </location>
</feature>
<reference evidence="3" key="1">
    <citation type="journal article" date="2022" name="Cladistics">
        <title>Diversification of the phytophagous lineages of true bugs (Insecta: Hemiptera: Heteroptera) shortly after that of the flowering plants.</title>
        <authorList>
            <person name="Ye F."/>
            <person name="Kment P."/>
            <person name="Redei D."/>
            <person name="Luo J.Y."/>
            <person name="Wang Y.H."/>
            <person name="Kuechler S.M."/>
            <person name="Zhang W.W."/>
            <person name="Chen P.P."/>
            <person name="Wu H.Y."/>
            <person name="Wu Y.Z."/>
            <person name="Sun X.Y."/>
            <person name="Ding L."/>
            <person name="Wang Y.R."/>
            <person name="Xie Q."/>
        </authorList>
    </citation>
    <scope>NUCLEOTIDE SEQUENCE</scope>
</reference>
<geneLocation type="mitochondrion" evidence="3"/>
<dbReference type="EMBL" id="MW619687">
    <property type="protein sequence ID" value="UPL65828.1"/>
    <property type="molecule type" value="Genomic_DNA"/>
</dbReference>
<keyword evidence="2" id="KW-0732">Signal</keyword>
<keyword evidence="1" id="KW-1133">Transmembrane helix</keyword>
<feature type="transmembrane region" description="Helical" evidence="1">
    <location>
        <begin position="45"/>
        <end position="68"/>
    </location>
</feature>